<keyword evidence="2" id="KW-0812">Transmembrane</keyword>
<dbReference type="PANTHER" id="PTHR37024">
    <property type="entry name" value="TYPE VI SECRETION SYSTEM DUF2094 AND IMPA-RELATED DOMAIN PROTEIN"/>
    <property type="match status" value="1"/>
</dbReference>
<dbReference type="InterPro" id="IPR010657">
    <property type="entry name" value="ImpA_N"/>
</dbReference>
<accession>A0AA92LXG1</accession>
<evidence type="ECO:0000313" key="5">
    <source>
        <dbReference type="Proteomes" id="UP000596337"/>
    </source>
</evidence>
<feature type="transmembrane region" description="Helical" evidence="2">
    <location>
        <begin position="237"/>
        <end position="256"/>
    </location>
</feature>
<evidence type="ECO:0000259" key="3">
    <source>
        <dbReference type="Pfam" id="PF06812"/>
    </source>
</evidence>
<feature type="domain" description="ImpA N-terminal" evidence="3">
    <location>
        <begin position="9"/>
        <end position="119"/>
    </location>
</feature>
<keyword evidence="2" id="KW-0472">Membrane</keyword>
<dbReference type="AlphaFoldDB" id="A0AA92LXG1"/>
<proteinExistence type="predicted"/>
<evidence type="ECO:0000256" key="1">
    <source>
        <dbReference type="SAM" id="MobiDB-lite"/>
    </source>
</evidence>
<evidence type="ECO:0000313" key="4">
    <source>
        <dbReference type="EMBL" id="QRG85090.1"/>
    </source>
</evidence>
<dbReference type="EMBL" id="CP069197">
    <property type="protein sequence ID" value="QRG85090.1"/>
    <property type="molecule type" value="Genomic_DNA"/>
</dbReference>
<gene>
    <name evidence="4" type="ORF">JOS67_23445</name>
</gene>
<name>A0AA92LXG1_9VIBR</name>
<dbReference type="RefSeq" id="WP_203347561.1">
    <property type="nucleotide sequence ID" value="NZ_CANMIY010000005.1"/>
</dbReference>
<dbReference type="Proteomes" id="UP000596337">
    <property type="component" value="Chromosome 2"/>
</dbReference>
<dbReference type="Pfam" id="PF06812">
    <property type="entry name" value="ImpA_N"/>
    <property type="match status" value="1"/>
</dbReference>
<dbReference type="PANTHER" id="PTHR37024:SF5">
    <property type="entry name" value="IMPA N-TERMINAL DOMAIN-CONTAINING PROTEIN"/>
    <property type="match status" value="1"/>
</dbReference>
<organism evidence="4 5">
    <name type="scientific">Vibrio diabolicus</name>
    <dbReference type="NCBI Taxonomy" id="50719"/>
    <lineage>
        <taxon>Bacteria</taxon>
        <taxon>Pseudomonadati</taxon>
        <taxon>Pseudomonadota</taxon>
        <taxon>Gammaproteobacteria</taxon>
        <taxon>Vibrionales</taxon>
        <taxon>Vibrionaceae</taxon>
        <taxon>Vibrio</taxon>
        <taxon>Vibrio diabolicus subgroup</taxon>
    </lineage>
</organism>
<feature type="compositionally biased region" description="Low complexity" evidence="1">
    <location>
        <begin position="193"/>
        <end position="204"/>
    </location>
</feature>
<reference evidence="4 5" key="1">
    <citation type="submission" date="2021-01" db="EMBL/GenBank/DDBJ databases">
        <title>Characterization of a novel blaVMB-2- harboring plasmid in Vibrio diabolicus.</title>
        <authorList>
            <person name="Liu M."/>
        </authorList>
    </citation>
    <scope>NUCLEOTIDE SEQUENCE [LARGE SCALE GENOMIC DNA]</scope>
    <source>
        <strain evidence="4 5">SLV18</strain>
    </source>
</reference>
<feature type="region of interest" description="Disordered" evidence="1">
    <location>
        <begin position="191"/>
        <end position="230"/>
    </location>
</feature>
<sequence>MFFSDFARRPIDENNPSGSNPNGSEDFDEIKRQINNLNKVTGRVSWKTVQTLSKKILSTHAKDLRCCCYFTVASTYNDGLRGLVEGLNSLLDVCVVYWNTAYPEHSKSKARMSAIEWMVEHTEKRINKHRALPEELPLIEAAHQLCLRIEEELRLHYGIQAPSFGRIRRILNQWAEQIKEQQHAIELREKKQANTNASASAQATPEIKVNVSPSPAPDSPSPLNNSEKTTPTKSGRFMIYFIIGLIVTAICSHFVYEQQRYRTLEQKISQASLNELVKLVASLDYENKKYAQSLKTPTINRVDIMMNNWFLDSAKVSNVSELDSLTNELIAIYPDSSSAQQLRQNFLTQSAHLEDQFMDVYKRFSDARTVFANVARQNVDKNSKTAYEYSNSLFPLLGRIEYAEKYSQQKEIDRATLLLNIYLYKLSQLQAEKTDNK</sequence>
<protein>
    <submittedName>
        <fullName evidence="4">Type VI secretion system ImpA family N-terminal domain-containing protein</fullName>
    </submittedName>
</protein>
<evidence type="ECO:0000256" key="2">
    <source>
        <dbReference type="SAM" id="Phobius"/>
    </source>
</evidence>
<keyword evidence="2" id="KW-1133">Transmembrane helix</keyword>